<name>A0A8H4LS76_9HYPO</name>
<evidence type="ECO:0000313" key="3">
    <source>
        <dbReference type="Proteomes" id="UP000557566"/>
    </source>
</evidence>
<protein>
    <submittedName>
        <fullName evidence="2">Uncharacterized protein</fullName>
    </submittedName>
</protein>
<dbReference type="Proteomes" id="UP000557566">
    <property type="component" value="Unassembled WGS sequence"/>
</dbReference>
<dbReference type="EMBL" id="JAAVMX010000012">
    <property type="protein sequence ID" value="KAF4504117.1"/>
    <property type="molecule type" value="Genomic_DNA"/>
</dbReference>
<accession>A0A8H4LS76</accession>
<feature type="region of interest" description="Disordered" evidence="1">
    <location>
        <begin position="31"/>
        <end position="58"/>
    </location>
</feature>
<comment type="caution">
    <text evidence="2">The sequence shown here is derived from an EMBL/GenBank/DDBJ whole genome shotgun (WGS) entry which is preliminary data.</text>
</comment>
<gene>
    <name evidence="2" type="ORF">G6O67_008729</name>
</gene>
<organism evidence="2 3">
    <name type="scientific">Ophiocordyceps sinensis</name>
    <dbReference type="NCBI Taxonomy" id="72228"/>
    <lineage>
        <taxon>Eukaryota</taxon>
        <taxon>Fungi</taxon>
        <taxon>Dikarya</taxon>
        <taxon>Ascomycota</taxon>
        <taxon>Pezizomycotina</taxon>
        <taxon>Sordariomycetes</taxon>
        <taxon>Hypocreomycetidae</taxon>
        <taxon>Hypocreales</taxon>
        <taxon>Ophiocordycipitaceae</taxon>
        <taxon>Ophiocordyceps</taxon>
    </lineage>
</organism>
<keyword evidence="3" id="KW-1185">Reference proteome</keyword>
<dbReference type="AlphaFoldDB" id="A0A8H4LS76"/>
<sequence length="124" mass="12759">MPEAFLASLSHMPACLDGALLVCAESQASQAVAEGKKRVGRGGVVDDDGDDDDDDAVDDAAVDDAAKDLTRLAEWAVKGPTADAAAAVWDRIVLGALARTAAFILRPMVDADAQPVVNGARVIT</sequence>
<proteinExistence type="predicted"/>
<reference evidence="2 3" key="1">
    <citation type="journal article" date="2020" name="Genome Biol. Evol.">
        <title>A new high-quality draft genome assembly of the Chinese cordyceps Ophiocordyceps sinensis.</title>
        <authorList>
            <person name="Shu R."/>
            <person name="Zhang J."/>
            <person name="Meng Q."/>
            <person name="Zhang H."/>
            <person name="Zhou G."/>
            <person name="Li M."/>
            <person name="Wu P."/>
            <person name="Zhao Y."/>
            <person name="Chen C."/>
            <person name="Qin Q."/>
        </authorList>
    </citation>
    <scope>NUCLEOTIDE SEQUENCE [LARGE SCALE GENOMIC DNA]</scope>
    <source>
        <strain evidence="2 3">IOZ07</strain>
    </source>
</reference>
<evidence type="ECO:0000313" key="2">
    <source>
        <dbReference type="EMBL" id="KAF4504117.1"/>
    </source>
</evidence>
<feature type="compositionally biased region" description="Acidic residues" evidence="1">
    <location>
        <begin position="45"/>
        <end position="58"/>
    </location>
</feature>
<evidence type="ECO:0000256" key="1">
    <source>
        <dbReference type="SAM" id="MobiDB-lite"/>
    </source>
</evidence>